<dbReference type="SUPFAM" id="SSF48452">
    <property type="entry name" value="TPR-like"/>
    <property type="match status" value="1"/>
</dbReference>
<proteinExistence type="inferred from homology"/>
<feature type="domain" description="F-box" evidence="4">
    <location>
        <begin position="935"/>
        <end position="984"/>
    </location>
</feature>
<comment type="similarity">
    <text evidence="1">Belongs to the ADIP family.</text>
</comment>
<keyword evidence="6" id="KW-1185">Reference proteome</keyword>
<dbReference type="GeneID" id="25978827"/>
<keyword evidence="2" id="KW-0175">Coiled coil</keyword>
<feature type="compositionally biased region" description="Low complexity" evidence="3">
    <location>
        <begin position="423"/>
        <end position="435"/>
    </location>
</feature>
<feature type="compositionally biased region" description="Low complexity" evidence="3">
    <location>
        <begin position="174"/>
        <end position="208"/>
    </location>
</feature>
<dbReference type="InterPro" id="IPR021622">
    <property type="entry name" value="Afadin/alpha-actinin-bd"/>
</dbReference>
<dbReference type="Gene3D" id="1.20.1280.50">
    <property type="match status" value="1"/>
</dbReference>
<dbReference type="SUPFAM" id="SSF81383">
    <property type="entry name" value="F-box domain"/>
    <property type="match status" value="1"/>
</dbReference>
<dbReference type="Proteomes" id="UP000007796">
    <property type="component" value="Unassembled WGS sequence"/>
</dbReference>
<dbReference type="Pfam" id="PF11559">
    <property type="entry name" value="ADIP"/>
    <property type="match status" value="1"/>
</dbReference>
<organism evidence="6">
    <name type="scientific">Grosmannia clavigera (strain kw1407 / UAMH 11150)</name>
    <name type="common">Blue stain fungus</name>
    <name type="synonym">Graphiocladiella clavigera</name>
    <dbReference type="NCBI Taxonomy" id="655863"/>
    <lineage>
        <taxon>Eukaryota</taxon>
        <taxon>Fungi</taxon>
        <taxon>Dikarya</taxon>
        <taxon>Ascomycota</taxon>
        <taxon>Pezizomycotina</taxon>
        <taxon>Sordariomycetes</taxon>
        <taxon>Sordariomycetidae</taxon>
        <taxon>Ophiostomatales</taxon>
        <taxon>Ophiostomataceae</taxon>
        <taxon>Leptographium</taxon>
    </lineage>
</organism>
<protein>
    <submittedName>
        <fullName evidence="5">F-box domain containing protein</fullName>
    </submittedName>
</protein>
<dbReference type="eggNOG" id="ENOG502RZ1J">
    <property type="taxonomic scope" value="Eukaryota"/>
</dbReference>
<dbReference type="Pfam" id="PF12937">
    <property type="entry name" value="F-box-like"/>
    <property type="match status" value="1"/>
</dbReference>
<feature type="compositionally biased region" description="Basic and acidic residues" evidence="3">
    <location>
        <begin position="161"/>
        <end position="173"/>
    </location>
</feature>
<feature type="region of interest" description="Disordered" evidence="3">
    <location>
        <begin position="627"/>
        <end position="733"/>
    </location>
</feature>
<dbReference type="InterPro" id="IPR011990">
    <property type="entry name" value="TPR-like_helical_dom_sf"/>
</dbReference>
<dbReference type="InterPro" id="IPR036047">
    <property type="entry name" value="F-box-like_dom_sf"/>
</dbReference>
<feature type="compositionally biased region" description="Basic residues" evidence="3">
    <location>
        <begin position="659"/>
        <end position="671"/>
    </location>
</feature>
<feature type="compositionally biased region" description="Acidic residues" evidence="3">
    <location>
        <begin position="374"/>
        <end position="399"/>
    </location>
</feature>
<dbReference type="PANTHER" id="PTHR14312">
    <property type="entry name" value="CREB/ATF BZIP TRANSCRIPTION FACTOR"/>
    <property type="match status" value="1"/>
</dbReference>
<dbReference type="OrthoDB" id="312015at2759"/>
<reference evidence="5 6" key="1">
    <citation type="journal article" date="2011" name="Proc. Natl. Acad. Sci. U.S.A.">
        <title>Genome and transcriptome analyses of the mountain pine beetle-fungal symbiont Grosmannia clavigera, a lodgepole pine pathogen.</title>
        <authorList>
            <person name="DiGuistini S."/>
            <person name="Wang Y."/>
            <person name="Liao N.Y."/>
            <person name="Taylor G."/>
            <person name="Tanguay P."/>
            <person name="Feau N."/>
            <person name="Henrissat B."/>
            <person name="Chan S.K."/>
            <person name="Hesse-Orce U."/>
            <person name="Alamouti S.M."/>
            <person name="Tsui C.K.M."/>
            <person name="Docking R.T."/>
            <person name="Levasseur A."/>
            <person name="Haridas S."/>
            <person name="Robertson G."/>
            <person name="Birol I."/>
            <person name="Holt R.A."/>
            <person name="Marra M.A."/>
            <person name="Hamelin R.C."/>
            <person name="Hirst M."/>
            <person name="Jones S.J.M."/>
            <person name="Bohlmann J."/>
            <person name="Breuil C."/>
        </authorList>
    </citation>
    <scope>NUCLEOTIDE SEQUENCE [LARGE SCALE GENOMIC DNA]</scope>
    <source>
        <strain evidence="6">kw1407 / UAMH 11150</strain>
    </source>
</reference>
<evidence type="ECO:0000313" key="5">
    <source>
        <dbReference type="EMBL" id="EFW99078.1"/>
    </source>
</evidence>
<dbReference type="Gene3D" id="3.80.10.10">
    <property type="entry name" value="Ribonuclease Inhibitor"/>
    <property type="match status" value="1"/>
</dbReference>
<evidence type="ECO:0000256" key="1">
    <source>
        <dbReference type="ARBA" id="ARBA00009291"/>
    </source>
</evidence>
<evidence type="ECO:0000259" key="4">
    <source>
        <dbReference type="PROSITE" id="PS50181"/>
    </source>
</evidence>
<evidence type="ECO:0000313" key="6">
    <source>
        <dbReference type="Proteomes" id="UP000007796"/>
    </source>
</evidence>
<dbReference type="EMBL" id="GL629997">
    <property type="protein sequence ID" value="EFW99078.1"/>
    <property type="molecule type" value="Genomic_DNA"/>
</dbReference>
<feature type="region of interest" description="Disordered" evidence="3">
    <location>
        <begin position="421"/>
        <end position="516"/>
    </location>
</feature>
<dbReference type="GO" id="GO:0010468">
    <property type="term" value="P:regulation of gene expression"/>
    <property type="evidence" value="ECO:0007669"/>
    <property type="project" value="TreeGrafter"/>
</dbReference>
<dbReference type="InterPro" id="IPR001810">
    <property type="entry name" value="F-box_dom"/>
</dbReference>
<dbReference type="HOGENOM" id="CLU_250570_0_0_1"/>
<accession>F0XSR9</accession>
<dbReference type="GO" id="GO:0005634">
    <property type="term" value="C:nucleus"/>
    <property type="evidence" value="ECO:0007669"/>
    <property type="project" value="TreeGrafter"/>
</dbReference>
<feature type="compositionally biased region" description="Basic and acidic residues" evidence="3">
    <location>
        <begin position="710"/>
        <end position="719"/>
    </location>
</feature>
<feature type="region of interest" description="Disordered" evidence="3">
    <location>
        <begin position="161"/>
        <end position="213"/>
    </location>
</feature>
<dbReference type="SMART" id="SM00256">
    <property type="entry name" value="FBOX"/>
    <property type="match status" value="1"/>
</dbReference>
<evidence type="ECO:0000256" key="2">
    <source>
        <dbReference type="ARBA" id="ARBA00023054"/>
    </source>
</evidence>
<dbReference type="STRING" id="655863.F0XSR9"/>
<sequence length="1464" mass="161617">MTDLSNLRTASAYINNQLLSRGLLRDGSTIDFADPSGNGDVAVTMGRIISVVNDLILRRDRDAEHRESLSAALRTVRAESLRQTNDLQRTMERLADAERHVDLADAAEIQLRAQLAAAEAAGRRLRDDAARMRTLVAQTRASCTHEVRKRDRQIDGLKKAVAEAGRARGERRNPTITSITIGGGHPSSHSSAASSPMPSAASGSESAGTSGGAYDLRSETNAFLAELARGLSDDNETLLGLVQHTSRQLKAMSCYDDDEGPQARDAGADASLDALAQDMDEVLEHLRIILTNPAFVSIEEVMQRESEIGRLRDGWEKMEGRWKEAVHLMDGWRRRMATNGRSVNMEEIKMGLRLSPVRVKNVAETRSLGLETLAEADEMDEDEDDDDDDEDDDNDDDETDEKKGLQTEEMEYIYEREEEDRLLQQQLQQQQQQQQERQERQERQQKQLHKLLLEQQQGHRRTRSSEDGSLRLVPAPEGEDEPRLFEDLDVDSEEDEEEDEEDEDDDDDDLELDEEPNVQILAQSLVMPSPVLHHVTSSMQPVSPALSMAAIAAKLAASEREADAARVRAKLRAVRGTRLGVDRAKEVVRTPREEAVRQTDRLPADSVDPVKRSRPVDVDAMDVAELGLSGQSARSGPVQRSLRSAHASPCSSTAELAVPRRKLHRDQRRASKTGMEPSRGPASAASMPRKRNAKAAADGATDSVTAQAGRDAKKARTADDEAADSGRPSFGGAARSRMEAFWDDGVQKQADGQLEAALAALTKNQTRQQFKAAGVPLNTICPIGRCSCKNFVAAAQTRRQQQQQQERRDPFPISQLDLDAVYRLATSRGCSCGSGRVRCDERSHVAVVDRMAMVAARLGRHDEALRLAQSIVDLAPQRAEGYLRLAKAVMGSSSHDRFAARCLYAHGLHNVQTHGNGDDPLVQVLAHCSARYGSADYLPQLPVETVEAVLSHLTLADVLRCCRVNKTWASVLRQVRVRLDYVELGHRFAVHRAGRGYRPDAPVGLGSLARLLRRLPHLEAVALKLSAQGYLEKNGRVDATGAMAPWIAAALHHFAGVESLTIWLPETCPRSFADMLRQNDSPLPPSQRAHVCLLSRCQTLSLSNINRSNRAAVLGLLTDAGPTMQSLQFCCLKKGTSISVDNVDLALPHLRSFWICKGLWTLLPALDIVPRICMAAPGLQQVFFDEVSFDLTVHEAFPGYDEAVVLQNLHTFAVRNSNLGTTLGFPGPFPRLPAATMRCVELNCANRGGEILQDMVLGALLEGLPVSGGMPRLEVFRCAESLMDESLELLLQSTRGGSLYSLEICGKELEASLLYDECLAVPHPKQLRCIGLCNLDWDPDPGLPGYVAGRSVIAWLAQFPCLEAVRLHLERPDDGRLLLALVETIRKAREAAKTDDDSTTQRKSPWAKLVTIYYKCGSSVTRDRAENQARSLGITVDFTDRDFFTTPTIFPYPDKKEVYAWWKK</sequence>
<name>F0XSR9_GROCL</name>
<dbReference type="PANTHER" id="PTHR14312:SF1">
    <property type="entry name" value="BASIC-LEUCINE ZIPPER TRANSCRIPTION FACTOR A"/>
    <property type="match status" value="1"/>
</dbReference>
<dbReference type="InParanoid" id="F0XSR9"/>
<dbReference type="RefSeq" id="XP_014168561.1">
    <property type="nucleotide sequence ID" value="XM_014313086.1"/>
</dbReference>
<dbReference type="PROSITE" id="PS50181">
    <property type="entry name" value="FBOX"/>
    <property type="match status" value="1"/>
</dbReference>
<feature type="region of interest" description="Disordered" evidence="3">
    <location>
        <begin position="368"/>
        <end position="409"/>
    </location>
</feature>
<evidence type="ECO:0000256" key="3">
    <source>
        <dbReference type="SAM" id="MobiDB-lite"/>
    </source>
</evidence>
<dbReference type="GO" id="GO:0043565">
    <property type="term" value="F:sequence-specific DNA binding"/>
    <property type="evidence" value="ECO:0007669"/>
    <property type="project" value="TreeGrafter"/>
</dbReference>
<feature type="compositionally biased region" description="Acidic residues" evidence="3">
    <location>
        <begin position="487"/>
        <end position="516"/>
    </location>
</feature>
<dbReference type="InterPro" id="IPR032675">
    <property type="entry name" value="LRR_dom_sf"/>
</dbReference>
<gene>
    <name evidence="5" type="ORF">CMQ_5499</name>
</gene>
<feature type="compositionally biased region" description="Basic and acidic residues" evidence="3">
    <location>
        <begin position="436"/>
        <end position="445"/>
    </location>
</feature>